<dbReference type="EMBL" id="ML977524">
    <property type="protein sequence ID" value="KAF2123641.1"/>
    <property type="molecule type" value="Genomic_DNA"/>
</dbReference>
<dbReference type="AlphaFoldDB" id="A0A6A5ZZ99"/>
<dbReference type="RefSeq" id="XP_033518035.1">
    <property type="nucleotide sequence ID" value="XM_033671050.1"/>
</dbReference>
<evidence type="ECO:0000313" key="1">
    <source>
        <dbReference type="EMBL" id="KAF2123641.1"/>
    </source>
</evidence>
<sequence>MRIANTPTSVRDAIESMNQFTDFYQELIEKMEEAYGLAQGLPAVVEGDQGIYEIEIMPVVPLVRREDGSTMRQSVYAQSEDQNAETTHNLFTNGTTTYKELVKVSLIASLTEFYDGNKTALGAAYRRLEKIKTLFPSANTNMVELAIEIISQRTLVLRGANLSLSEMTALVECLVEENESGVMDIIVNAMRSKTDLIACFKILIEE</sequence>
<dbReference type="GeneID" id="54411482"/>
<protein>
    <submittedName>
        <fullName evidence="1">Uncharacterized protein</fullName>
    </submittedName>
</protein>
<proteinExistence type="predicted"/>
<accession>A0A6A5ZZ99</accession>
<gene>
    <name evidence="1" type="ORF">P153DRAFT_391367</name>
</gene>
<reference evidence="1" key="1">
    <citation type="journal article" date="2020" name="Stud. Mycol.">
        <title>101 Dothideomycetes genomes: a test case for predicting lifestyles and emergence of pathogens.</title>
        <authorList>
            <person name="Haridas S."/>
            <person name="Albert R."/>
            <person name="Binder M."/>
            <person name="Bloem J."/>
            <person name="Labutti K."/>
            <person name="Salamov A."/>
            <person name="Andreopoulos B."/>
            <person name="Baker S."/>
            <person name="Barry K."/>
            <person name="Bills G."/>
            <person name="Bluhm B."/>
            <person name="Cannon C."/>
            <person name="Castanera R."/>
            <person name="Culley D."/>
            <person name="Daum C."/>
            <person name="Ezra D."/>
            <person name="Gonzalez J."/>
            <person name="Henrissat B."/>
            <person name="Kuo A."/>
            <person name="Liang C."/>
            <person name="Lipzen A."/>
            <person name="Lutzoni F."/>
            <person name="Magnuson J."/>
            <person name="Mondo S."/>
            <person name="Nolan M."/>
            <person name="Ohm R."/>
            <person name="Pangilinan J."/>
            <person name="Park H.-J."/>
            <person name="Ramirez L."/>
            <person name="Alfaro M."/>
            <person name="Sun H."/>
            <person name="Tritt A."/>
            <person name="Yoshinaga Y."/>
            <person name="Zwiers L.-H."/>
            <person name="Turgeon B."/>
            <person name="Goodwin S."/>
            <person name="Spatafora J."/>
            <person name="Crous P."/>
            <person name="Grigoriev I."/>
        </authorList>
    </citation>
    <scope>NUCLEOTIDE SEQUENCE</scope>
    <source>
        <strain evidence="1">CBS 119687</strain>
    </source>
</reference>
<dbReference type="Proteomes" id="UP000799771">
    <property type="component" value="Unassembled WGS sequence"/>
</dbReference>
<keyword evidence="2" id="KW-1185">Reference proteome</keyword>
<organism evidence="1 2">
    <name type="scientific">Dothidotthia symphoricarpi CBS 119687</name>
    <dbReference type="NCBI Taxonomy" id="1392245"/>
    <lineage>
        <taxon>Eukaryota</taxon>
        <taxon>Fungi</taxon>
        <taxon>Dikarya</taxon>
        <taxon>Ascomycota</taxon>
        <taxon>Pezizomycotina</taxon>
        <taxon>Dothideomycetes</taxon>
        <taxon>Pleosporomycetidae</taxon>
        <taxon>Pleosporales</taxon>
        <taxon>Dothidotthiaceae</taxon>
        <taxon>Dothidotthia</taxon>
    </lineage>
</organism>
<name>A0A6A5ZZ99_9PLEO</name>
<evidence type="ECO:0000313" key="2">
    <source>
        <dbReference type="Proteomes" id="UP000799771"/>
    </source>
</evidence>